<keyword evidence="5" id="KW-1185">Reference proteome</keyword>
<comment type="caution">
    <text evidence="4">The sequence shown here is derived from an EMBL/GenBank/DDBJ whole genome shotgun (WGS) entry which is preliminary data.</text>
</comment>
<evidence type="ECO:0000256" key="2">
    <source>
        <dbReference type="ARBA" id="ARBA00023027"/>
    </source>
</evidence>
<dbReference type="Pfam" id="PF02826">
    <property type="entry name" value="2-Hacid_dh_C"/>
    <property type="match status" value="1"/>
</dbReference>
<evidence type="ECO:0000313" key="5">
    <source>
        <dbReference type="Proteomes" id="UP000677913"/>
    </source>
</evidence>
<dbReference type="RefSeq" id="WP_211469183.1">
    <property type="nucleotide sequence ID" value="NZ_JAGSXH010000061.1"/>
</dbReference>
<dbReference type="PANTHER" id="PTHR10996:SF178">
    <property type="entry name" value="2-HYDROXYACID DEHYDROGENASE YGL185C-RELATED"/>
    <property type="match status" value="1"/>
</dbReference>
<dbReference type="GO" id="GO:0005829">
    <property type="term" value="C:cytosol"/>
    <property type="evidence" value="ECO:0007669"/>
    <property type="project" value="TreeGrafter"/>
</dbReference>
<dbReference type="AlphaFoldDB" id="A0A8J8BD30"/>
<dbReference type="InterPro" id="IPR050223">
    <property type="entry name" value="D-isomer_2-hydroxyacid_DH"/>
</dbReference>
<keyword evidence="2" id="KW-0520">NAD</keyword>
<dbReference type="Proteomes" id="UP000677913">
    <property type="component" value="Unassembled WGS sequence"/>
</dbReference>
<gene>
    <name evidence="4" type="ORF">KGA66_17330</name>
</gene>
<protein>
    <recommendedName>
        <fullName evidence="3">D-isomer specific 2-hydroxyacid dehydrogenase NAD-binding domain-containing protein</fullName>
    </recommendedName>
</protein>
<dbReference type="GO" id="GO:0016618">
    <property type="term" value="F:hydroxypyruvate reductase [NAD(P)H] activity"/>
    <property type="evidence" value="ECO:0007669"/>
    <property type="project" value="TreeGrafter"/>
</dbReference>
<dbReference type="InterPro" id="IPR036291">
    <property type="entry name" value="NAD(P)-bd_dom_sf"/>
</dbReference>
<dbReference type="SUPFAM" id="SSF51735">
    <property type="entry name" value="NAD(P)-binding Rossmann-fold domains"/>
    <property type="match status" value="1"/>
</dbReference>
<dbReference type="EMBL" id="JAGSXH010000061">
    <property type="protein sequence ID" value="MBS2964823.1"/>
    <property type="molecule type" value="Genomic_DNA"/>
</dbReference>
<dbReference type="Gene3D" id="3.40.50.720">
    <property type="entry name" value="NAD(P)-binding Rossmann-like Domain"/>
    <property type="match status" value="2"/>
</dbReference>
<evidence type="ECO:0000259" key="3">
    <source>
        <dbReference type="Pfam" id="PF02826"/>
    </source>
</evidence>
<dbReference type="GO" id="GO:0030267">
    <property type="term" value="F:glyoxylate reductase (NADPH) activity"/>
    <property type="evidence" value="ECO:0007669"/>
    <property type="project" value="TreeGrafter"/>
</dbReference>
<accession>A0A8J8BD30</accession>
<dbReference type="GO" id="GO:0051287">
    <property type="term" value="F:NAD binding"/>
    <property type="evidence" value="ECO:0007669"/>
    <property type="project" value="InterPro"/>
</dbReference>
<dbReference type="PANTHER" id="PTHR10996">
    <property type="entry name" value="2-HYDROXYACID DEHYDROGENASE-RELATED"/>
    <property type="match status" value="1"/>
</dbReference>
<keyword evidence="1" id="KW-0560">Oxidoreductase</keyword>
<organism evidence="4 5">
    <name type="scientific">Actinocrinis puniceicyclus</name>
    <dbReference type="NCBI Taxonomy" id="977794"/>
    <lineage>
        <taxon>Bacteria</taxon>
        <taxon>Bacillati</taxon>
        <taxon>Actinomycetota</taxon>
        <taxon>Actinomycetes</taxon>
        <taxon>Catenulisporales</taxon>
        <taxon>Actinospicaceae</taxon>
        <taxon>Actinocrinis</taxon>
    </lineage>
</organism>
<dbReference type="SUPFAM" id="SSF52283">
    <property type="entry name" value="Formate/glycerate dehydrogenase catalytic domain-like"/>
    <property type="match status" value="1"/>
</dbReference>
<proteinExistence type="predicted"/>
<name>A0A8J8BD30_9ACTN</name>
<evidence type="ECO:0000313" key="4">
    <source>
        <dbReference type="EMBL" id="MBS2964823.1"/>
    </source>
</evidence>
<reference evidence="4" key="1">
    <citation type="submission" date="2021-04" db="EMBL/GenBank/DDBJ databases">
        <title>Genome based classification of Actinospica acidithermotolerans sp. nov., an actinobacterium isolated from an Indonesian hot spring.</title>
        <authorList>
            <person name="Kusuma A.B."/>
            <person name="Putra K.E."/>
            <person name="Nafisah S."/>
            <person name="Loh J."/>
            <person name="Nouioui I."/>
            <person name="Goodfellow M."/>
        </authorList>
    </citation>
    <scope>NUCLEOTIDE SEQUENCE</scope>
    <source>
        <strain evidence="4">DSM 45618</strain>
    </source>
</reference>
<dbReference type="InterPro" id="IPR006140">
    <property type="entry name" value="D-isomer_DH_NAD-bd"/>
</dbReference>
<feature type="domain" description="D-isomer specific 2-hydroxyacid dehydrogenase NAD-binding" evidence="3">
    <location>
        <begin position="112"/>
        <end position="283"/>
    </location>
</feature>
<sequence length="314" mass="33260">MNAAQRPVVGVLTRLEAGELERLRTIATVVQAASVAEIPEPRRAACRAVILRSETDLRAPQLALLPALTDVVRPGSGCDNIAVDLLAERAIRLHRSAAVSAEAVAELAVAGLTVLCRQMARGYRLLLEGTYAKHRLMGEATARQRVTVWGAGPVGTAVFDRLTAAGAVAAYVRHPSVPAGAPTVPQDEALAGSDVHVLALPLREGTRGKVGAAWLERAAARRPYLVNVGRLELMDLDAVAGALRADGLRGCYLDPVNPDQAGRVRAFLDAAWDANVFVTQHQGAQRSDVRATLDAWAVDRIREFVESEAAAGGG</sequence>
<evidence type="ECO:0000256" key="1">
    <source>
        <dbReference type="ARBA" id="ARBA00023002"/>
    </source>
</evidence>